<keyword evidence="2" id="KW-1185">Reference proteome</keyword>
<evidence type="ECO:0000313" key="2">
    <source>
        <dbReference type="Proteomes" id="UP000054477"/>
    </source>
</evidence>
<reference evidence="2" key="2">
    <citation type="submission" date="2015-01" db="EMBL/GenBank/DDBJ databases">
        <title>Evolutionary Origins and Diversification of the Mycorrhizal Mutualists.</title>
        <authorList>
            <consortium name="DOE Joint Genome Institute"/>
            <consortium name="Mycorrhizal Genomics Consortium"/>
            <person name="Kohler A."/>
            <person name="Kuo A."/>
            <person name="Nagy L.G."/>
            <person name="Floudas D."/>
            <person name="Copeland A."/>
            <person name="Barry K.W."/>
            <person name="Cichocki N."/>
            <person name="Veneault-Fourrey C."/>
            <person name="LaButti K."/>
            <person name="Lindquist E.A."/>
            <person name="Lipzen A."/>
            <person name="Lundell T."/>
            <person name="Morin E."/>
            <person name="Murat C."/>
            <person name="Riley R."/>
            <person name="Ohm R."/>
            <person name="Sun H."/>
            <person name="Tunlid A."/>
            <person name="Henrissat B."/>
            <person name="Grigoriev I.V."/>
            <person name="Hibbett D.S."/>
            <person name="Martin F."/>
        </authorList>
    </citation>
    <scope>NUCLEOTIDE SEQUENCE [LARGE SCALE GENOMIC DNA]</scope>
    <source>
        <strain evidence="2">LaAM-08-1</strain>
    </source>
</reference>
<dbReference type="Proteomes" id="UP000054477">
    <property type="component" value="Unassembled WGS sequence"/>
</dbReference>
<reference evidence="1 2" key="1">
    <citation type="submission" date="2014-04" db="EMBL/GenBank/DDBJ databases">
        <authorList>
            <consortium name="DOE Joint Genome Institute"/>
            <person name="Kuo A."/>
            <person name="Kohler A."/>
            <person name="Nagy L.G."/>
            <person name="Floudas D."/>
            <person name="Copeland A."/>
            <person name="Barry K.W."/>
            <person name="Cichocki N."/>
            <person name="Veneault-Fourrey C."/>
            <person name="LaButti K."/>
            <person name="Lindquist E.A."/>
            <person name="Lipzen A."/>
            <person name="Lundell T."/>
            <person name="Morin E."/>
            <person name="Murat C."/>
            <person name="Sun H."/>
            <person name="Tunlid A."/>
            <person name="Henrissat B."/>
            <person name="Grigoriev I.V."/>
            <person name="Hibbett D.S."/>
            <person name="Martin F."/>
            <person name="Nordberg H.P."/>
            <person name="Cantor M.N."/>
            <person name="Hua S.X."/>
        </authorList>
    </citation>
    <scope>NUCLEOTIDE SEQUENCE [LARGE SCALE GENOMIC DNA]</scope>
    <source>
        <strain evidence="1 2">LaAM-08-1</strain>
    </source>
</reference>
<organism evidence="1 2">
    <name type="scientific">Laccaria amethystina LaAM-08-1</name>
    <dbReference type="NCBI Taxonomy" id="1095629"/>
    <lineage>
        <taxon>Eukaryota</taxon>
        <taxon>Fungi</taxon>
        <taxon>Dikarya</taxon>
        <taxon>Basidiomycota</taxon>
        <taxon>Agaricomycotina</taxon>
        <taxon>Agaricomycetes</taxon>
        <taxon>Agaricomycetidae</taxon>
        <taxon>Agaricales</taxon>
        <taxon>Agaricineae</taxon>
        <taxon>Hydnangiaceae</taxon>
        <taxon>Laccaria</taxon>
    </lineage>
</organism>
<protein>
    <submittedName>
        <fullName evidence="1">Uncharacterized protein</fullName>
    </submittedName>
</protein>
<name>A0A0C9XD72_9AGAR</name>
<dbReference type="EMBL" id="KN838536">
    <property type="protein sequence ID" value="KIK10225.1"/>
    <property type="molecule type" value="Genomic_DNA"/>
</dbReference>
<gene>
    <name evidence="1" type="ORF">K443DRAFT_142988</name>
</gene>
<evidence type="ECO:0000313" key="1">
    <source>
        <dbReference type="EMBL" id="KIK10225.1"/>
    </source>
</evidence>
<dbReference type="AlphaFoldDB" id="A0A0C9XD72"/>
<accession>A0A0C9XD72</accession>
<feature type="non-terminal residue" evidence="1">
    <location>
        <position position="1"/>
    </location>
</feature>
<proteinExistence type="predicted"/>
<dbReference type="HOGENOM" id="CLU_2242919_0_0_1"/>
<sequence length="105" mass="11696">LCAEGSASGRRAYSCVRRRARGRFGVKLRLSECKNEFCFCLMTGADETYFEGGTAQREPSQKIGTSFLVSVREHGLRLREAICYCCTGSARVCGDWYLLDHISGI</sequence>